<name>A0A380JER2_STRDO</name>
<sequence>MPTVFNNDDLLRQIRPTSTGMDKAFKLENIRLDLGRVKDENGQEVSGNDYLDQLVEREQFDQAEEFISQQLKHLSNYQYNHLADNFVAYLQGLDQTVKDRKGLDDETIKTIRQNLRDFKW</sequence>
<protein>
    <submittedName>
        <fullName evidence="1">Uncharacterized protein</fullName>
    </submittedName>
</protein>
<dbReference type="EMBL" id="UHFA01000002">
    <property type="protein sequence ID" value="SUN35496.1"/>
    <property type="molecule type" value="Genomic_DNA"/>
</dbReference>
<accession>A0A380JER2</accession>
<evidence type="ECO:0000313" key="1">
    <source>
        <dbReference type="EMBL" id="SUN35496.1"/>
    </source>
</evidence>
<dbReference type="AlphaFoldDB" id="A0A380JER2"/>
<dbReference type="Proteomes" id="UP000254082">
    <property type="component" value="Unassembled WGS sequence"/>
</dbReference>
<organism evidence="1 2">
    <name type="scientific">Streptococcus downei MFe28</name>
    <dbReference type="NCBI Taxonomy" id="764290"/>
    <lineage>
        <taxon>Bacteria</taxon>
        <taxon>Bacillati</taxon>
        <taxon>Bacillota</taxon>
        <taxon>Bacilli</taxon>
        <taxon>Lactobacillales</taxon>
        <taxon>Streptococcaceae</taxon>
        <taxon>Streptococcus</taxon>
    </lineage>
</organism>
<gene>
    <name evidence="1" type="ORF">NCTC11391_00522</name>
</gene>
<proteinExistence type="predicted"/>
<dbReference type="OrthoDB" id="2226497at2"/>
<keyword evidence="2" id="KW-1185">Reference proteome</keyword>
<evidence type="ECO:0000313" key="2">
    <source>
        <dbReference type="Proteomes" id="UP000254082"/>
    </source>
</evidence>
<reference evidence="1 2" key="1">
    <citation type="submission" date="2018-06" db="EMBL/GenBank/DDBJ databases">
        <authorList>
            <consortium name="Pathogen Informatics"/>
            <person name="Doyle S."/>
        </authorList>
    </citation>
    <scope>NUCLEOTIDE SEQUENCE [LARGE SCALE GENOMIC DNA]</scope>
    <source>
        <strain evidence="2">NCTC 11391</strain>
    </source>
</reference>
<dbReference type="RefSeq" id="WP_002999043.1">
    <property type="nucleotide sequence ID" value="NZ_UHFA01000002.1"/>
</dbReference>